<evidence type="ECO:0000256" key="6">
    <source>
        <dbReference type="ARBA" id="ARBA00022692"/>
    </source>
</evidence>
<evidence type="ECO:0000256" key="3">
    <source>
        <dbReference type="ARBA" id="ARBA00005848"/>
    </source>
</evidence>
<dbReference type="InterPro" id="IPR045584">
    <property type="entry name" value="Pilin-like"/>
</dbReference>
<dbReference type="Gene3D" id="2.150.10.10">
    <property type="entry name" value="Serralysin-like metalloprotease, C-terminal"/>
    <property type="match status" value="1"/>
</dbReference>
<keyword evidence="8" id="KW-0653">Protein transport</keyword>
<feature type="domain" description="Trimeric autotransporter adhesin YadA-like stalk" evidence="13">
    <location>
        <begin position="973"/>
        <end position="1001"/>
    </location>
</feature>
<keyword evidence="10" id="KW-0998">Cell outer membrane</keyword>
<dbReference type="GO" id="GO:0009986">
    <property type="term" value="C:cell surface"/>
    <property type="evidence" value="ECO:0007669"/>
    <property type="project" value="UniProtKB-SubCell"/>
</dbReference>
<evidence type="ECO:0000256" key="10">
    <source>
        <dbReference type="ARBA" id="ARBA00023237"/>
    </source>
</evidence>
<name>A0A7T4MZP3_9BURK</name>
<dbReference type="GO" id="GO:0009279">
    <property type="term" value="C:cell outer membrane"/>
    <property type="evidence" value="ECO:0007669"/>
    <property type="project" value="UniProtKB-SubCell"/>
</dbReference>
<keyword evidence="16" id="KW-1185">Reference proteome</keyword>
<sequence length="1221" mass="119287">MNKSYISIWNEALGSWVAASENTSARGKRSKSRVVVEAVVAIAALSGLWGASSAQAADTTGAGLQLCNSSTGSMSGTSWGPGTGTGGGTGLNCSTGTYSFSLNNAGADTGGAGFSLATARVTGYKNGTLELLGTAGISMLGTVQMNSNKITGLAAGTLSSSSTDAVNGSQLYGASQSVASALGGSSTVAENGTVSAPSYKVAGTTQISVGGALSALDAAAVQFNGTDNAVDVKGKKVLNVAAGDLNPLSTEAVNGSQLYTTNNDVTSLSTSTAAGLGSLSTGLSTVDGRVANVESSVTNLTTQLSTGEVGLVKQDAQNMITVASDKAGSVVDFRGTDGARTLSGVAAGTLADGSTEAVNGSQLYTTNNDVTSLSTSTAAGLSSLSTSTATGLSSLSTSTATGLNSLSTSTAAGLGSLSTGLSTVDGRVANVESSVTNLTTQLSTGEVGLVKQDAQNMITVASDKAGSVVDFRGTDGARTLSGVAAGTLADGSTEAVNGSQLYTTNNDVTSLSTSTAAGLSSLSTSTATGLSSLSTSTAAGLSSLSTSTAAGLSSLSTSTATGLNSLSTSTAAGLGSLSTGLSTVDGRVANVESSVTNLTTQLSTGEVGLVKQDAQNMITVASDKAGSVVDFRGTDGARTLSGVAAGTLADGSTEAVNGSQLYTTNNDVTSLSTSTAAGLSSLSTSTATGLSSLSTGLSTVDGRVANVESSVTNLTTQLSSGEVGLVKQDADTNAITVASDKAGTSVNISGTGGARTLGGVAAGALSSTSTEAVNGSQLFATDARVTTAEGAIAQNTTDITNVQEQINSGSIGLVQQDPDSRAITVGATTDGAIVRMAGKDSDGNAINRTVTGVAAGAVNASSVDAINGSQLYATASTAAAALGGDAKVNADGTISAPSYSVGGTTVHNVGDAVANLDGRVTQNTSDITTMQNQLTGVGTQLSGAVQYDRNNDGSVNLNSVKLGNGQSTGPVVLTNVANGTSQYDAVNFGQLSALQNQVSDLDTKVGNLLPGSPFVSATGLPDKSGVVNNAASSATGEGGTAVGVDAVASGNHATAIGAGAQATHSNSVALGTDSVTDRDNSVSVGSSTQQRQITNVAAGTADTDAVNVGQLNSSVSNAVSQGVQQANSYTDQRFNDANRAINDVAKNAYAGIAAAMAMPNMTPSGPGRTIVAAGAANYKGGNAVAAGATYRSRNGNWLVNGAVSVTNTGDAGVRAQVGYEF</sequence>
<dbReference type="Pfam" id="PF05658">
    <property type="entry name" value="YadA_head"/>
    <property type="match status" value="2"/>
</dbReference>
<dbReference type="AlphaFoldDB" id="A0A7T4MZP3"/>
<evidence type="ECO:0000313" key="15">
    <source>
        <dbReference type="EMBL" id="QQC62603.1"/>
    </source>
</evidence>
<organism evidence="15 16">
    <name type="scientific">Paraburkholderia ginsengisoli</name>
    <dbReference type="NCBI Taxonomy" id="311231"/>
    <lineage>
        <taxon>Bacteria</taxon>
        <taxon>Pseudomonadati</taxon>
        <taxon>Pseudomonadota</taxon>
        <taxon>Betaproteobacteria</taxon>
        <taxon>Burkholderiales</taxon>
        <taxon>Burkholderiaceae</taxon>
        <taxon>Paraburkholderia</taxon>
    </lineage>
</organism>
<feature type="domain" description="Trimeric autotransporter adhesin YadA-like stalk" evidence="13">
    <location>
        <begin position="236"/>
        <end position="276"/>
    </location>
</feature>
<feature type="domain" description="Trimeric autotransporter adhesin YadA-like stalk" evidence="13">
    <location>
        <begin position="759"/>
        <end position="798"/>
    </location>
</feature>
<dbReference type="GO" id="GO:0015031">
    <property type="term" value="P:protein transport"/>
    <property type="evidence" value="ECO:0007669"/>
    <property type="project" value="UniProtKB-KW"/>
</dbReference>
<dbReference type="InterPro" id="IPR011049">
    <property type="entry name" value="Serralysin-like_metalloprot_C"/>
</dbReference>
<feature type="domain" description="Trimeric autotransporter adhesin YadA-like stalk" evidence="13">
    <location>
        <begin position="641"/>
        <end position="680"/>
    </location>
</feature>
<evidence type="ECO:0000259" key="11">
    <source>
        <dbReference type="Pfam" id="PF03895"/>
    </source>
</evidence>
<comment type="similarity">
    <text evidence="3">Belongs to the autotransporter-2 (AT-2) (TC 1.B.40) family.</text>
</comment>
<accession>A0A7T4MZP3</accession>
<proteinExistence type="inferred from homology"/>
<keyword evidence="6" id="KW-0812">Transmembrane</keyword>
<dbReference type="InterPro" id="IPR008640">
    <property type="entry name" value="Adhesin_Head_dom"/>
</dbReference>
<feature type="domain" description="Trimeric autotransporter adhesin YadA-like stalk" evidence="13">
    <location>
        <begin position="850"/>
        <end position="892"/>
    </location>
</feature>
<evidence type="ECO:0000259" key="13">
    <source>
        <dbReference type="Pfam" id="PF05662"/>
    </source>
</evidence>
<dbReference type="Gene3D" id="1.20.5.170">
    <property type="match status" value="7"/>
</dbReference>
<protein>
    <submittedName>
        <fullName evidence="15">YadA-like family protein</fullName>
    </submittedName>
</protein>
<feature type="domain" description="Trimeric autotransporter adhesin YadA-like stalk" evidence="13">
    <location>
        <begin position="1092"/>
        <end position="1125"/>
    </location>
</feature>
<comment type="subcellular location">
    <subcellularLocation>
        <location evidence="2">Cell outer membrane</location>
    </subcellularLocation>
    <subcellularLocation>
        <location evidence="1">Cell surface</location>
    </subcellularLocation>
</comment>
<dbReference type="KEGG" id="pgis:I6I06_09665"/>
<keyword evidence="9" id="KW-0472">Membrane</keyword>
<evidence type="ECO:0000256" key="5">
    <source>
        <dbReference type="ARBA" id="ARBA00022452"/>
    </source>
</evidence>
<reference evidence="15 16" key="1">
    <citation type="submission" date="2020-12" db="EMBL/GenBank/DDBJ databases">
        <title>FDA dAtabase for Regulatory Grade micrObial Sequences (FDA-ARGOS): Supporting development and validation of Infectious Disease Dx tests.</title>
        <authorList>
            <person name="Nelson B."/>
            <person name="Plummer A."/>
            <person name="Tallon L."/>
            <person name="Sadzewicz L."/>
            <person name="Zhao X."/>
            <person name="Boylan J."/>
            <person name="Ott S."/>
            <person name="Bowen H."/>
            <person name="Vavikolanu K."/>
            <person name="Mehta A."/>
            <person name="Aluvathingal J."/>
            <person name="Nadendla S."/>
            <person name="Myers T."/>
            <person name="Yan Y."/>
            <person name="Sichtig H."/>
        </authorList>
    </citation>
    <scope>NUCLEOTIDE SEQUENCE [LARGE SCALE GENOMIC DNA]</scope>
    <source>
        <strain evidence="15 16">FDAARGOS_1049</strain>
    </source>
</reference>
<evidence type="ECO:0000256" key="7">
    <source>
        <dbReference type="ARBA" id="ARBA00022729"/>
    </source>
</evidence>
<feature type="domain" description="Trimeric autotransporter adhesin YadA-like head" evidence="12">
    <location>
        <begin position="1034"/>
        <end position="1060"/>
    </location>
</feature>
<dbReference type="InterPro" id="IPR024973">
    <property type="entry name" value="ESPR"/>
</dbReference>
<keyword evidence="5" id="KW-1134">Transmembrane beta strand</keyword>
<dbReference type="Pfam" id="PF13018">
    <property type="entry name" value="ESPR"/>
    <property type="match status" value="1"/>
</dbReference>
<feature type="domain" description="Trimeric autotransporter adhesin YadA-like stalk" evidence="13">
    <location>
        <begin position="481"/>
        <end position="520"/>
    </location>
</feature>
<dbReference type="Gene3D" id="6.10.250.2120">
    <property type="match status" value="1"/>
</dbReference>
<dbReference type="InterPro" id="IPR005594">
    <property type="entry name" value="YadA_C"/>
</dbReference>
<evidence type="ECO:0000256" key="9">
    <source>
        <dbReference type="ARBA" id="ARBA00023136"/>
    </source>
</evidence>
<keyword evidence="4" id="KW-0813">Transport</keyword>
<dbReference type="SUPFAM" id="SSF101967">
    <property type="entry name" value="Adhesin YadA, collagen-binding domain"/>
    <property type="match status" value="2"/>
</dbReference>
<dbReference type="Pfam" id="PF05662">
    <property type="entry name" value="YadA_stalk"/>
    <property type="match status" value="9"/>
</dbReference>
<feature type="domain" description="Trimeric autotransporter adhesin YadA-like head" evidence="12">
    <location>
        <begin position="1066"/>
        <end position="1087"/>
    </location>
</feature>
<dbReference type="Proteomes" id="UP000595610">
    <property type="component" value="Chromosome 1"/>
</dbReference>
<dbReference type="InterPro" id="IPR008635">
    <property type="entry name" value="Coiled_stalk_dom"/>
</dbReference>
<feature type="domain" description="Trimeric autotransporter adhesin YadA-like stalk" evidence="13">
    <location>
        <begin position="149"/>
        <end position="192"/>
    </location>
</feature>
<gene>
    <name evidence="15" type="ORF">I6I06_09665</name>
</gene>
<evidence type="ECO:0000256" key="1">
    <source>
        <dbReference type="ARBA" id="ARBA00004241"/>
    </source>
</evidence>
<evidence type="ECO:0000259" key="12">
    <source>
        <dbReference type="Pfam" id="PF05658"/>
    </source>
</evidence>
<evidence type="ECO:0000313" key="16">
    <source>
        <dbReference type="Proteomes" id="UP000595610"/>
    </source>
</evidence>
<feature type="domain" description="ESPR" evidence="14">
    <location>
        <begin position="1"/>
        <end position="48"/>
    </location>
</feature>
<evidence type="ECO:0000256" key="4">
    <source>
        <dbReference type="ARBA" id="ARBA00022448"/>
    </source>
</evidence>
<evidence type="ECO:0000256" key="8">
    <source>
        <dbReference type="ARBA" id="ARBA00022927"/>
    </source>
</evidence>
<dbReference type="Gene3D" id="3.30.1300.30">
    <property type="entry name" value="GSPII I/J protein-like"/>
    <property type="match status" value="1"/>
</dbReference>
<feature type="domain" description="Trimeric autotransporter adhesin YadA-like C-terminal membrane anchor" evidence="11">
    <location>
        <begin position="1163"/>
        <end position="1221"/>
    </location>
</feature>
<evidence type="ECO:0000259" key="14">
    <source>
        <dbReference type="Pfam" id="PF13018"/>
    </source>
</evidence>
<dbReference type="SUPFAM" id="SSF54523">
    <property type="entry name" value="Pili subunits"/>
    <property type="match status" value="1"/>
</dbReference>
<dbReference type="EMBL" id="CP066075">
    <property type="protein sequence ID" value="QQC62603.1"/>
    <property type="molecule type" value="Genomic_DNA"/>
</dbReference>
<keyword evidence="7" id="KW-0732">Signal</keyword>
<dbReference type="Pfam" id="PF03895">
    <property type="entry name" value="YadA_anchor"/>
    <property type="match status" value="1"/>
</dbReference>
<feature type="domain" description="Trimeric autotransporter adhesin YadA-like stalk" evidence="13">
    <location>
        <begin position="343"/>
        <end position="382"/>
    </location>
</feature>
<evidence type="ECO:0000256" key="2">
    <source>
        <dbReference type="ARBA" id="ARBA00004442"/>
    </source>
</evidence>